<feature type="domain" description="Vacuolar import/degradation Vid27 C-terminal" evidence="2">
    <location>
        <begin position="478"/>
        <end position="817"/>
    </location>
</feature>
<feature type="region of interest" description="Disordered" evidence="1">
    <location>
        <begin position="233"/>
        <end position="252"/>
    </location>
</feature>
<dbReference type="Pfam" id="PF08553">
    <property type="entry name" value="VID27"/>
    <property type="match status" value="1"/>
</dbReference>
<feature type="compositionally biased region" description="Low complexity" evidence="1">
    <location>
        <begin position="241"/>
        <end position="252"/>
    </location>
</feature>
<reference evidence="5 6" key="1">
    <citation type="submission" date="2021-02" db="EMBL/GenBank/DDBJ databases">
        <title>Variation within the Batrachochytrium salamandrivorans European outbreak.</title>
        <authorList>
            <person name="Kelly M."/>
            <person name="Pasmans F."/>
            <person name="Shea T.P."/>
            <person name="Munoz J.F."/>
            <person name="Carranza S."/>
            <person name="Cuomo C.A."/>
            <person name="Martel A."/>
        </authorList>
    </citation>
    <scope>NUCLEOTIDE SEQUENCE [LARGE SCALE GENOMIC DNA]</scope>
    <source>
        <strain evidence="5 6">AMFP18/2</strain>
    </source>
</reference>
<dbReference type="InterPro" id="IPR040458">
    <property type="entry name" value="Vid27"/>
</dbReference>
<feature type="region of interest" description="Disordered" evidence="1">
    <location>
        <begin position="425"/>
        <end position="471"/>
    </location>
</feature>
<accession>A0ABQ8FM95</accession>
<dbReference type="Pfam" id="PF17747">
    <property type="entry name" value="VID27_PH"/>
    <property type="match status" value="1"/>
</dbReference>
<evidence type="ECO:0000313" key="5">
    <source>
        <dbReference type="EMBL" id="KAH6600677.1"/>
    </source>
</evidence>
<evidence type="ECO:0000259" key="4">
    <source>
        <dbReference type="Pfam" id="PF17748"/>
    </source>
</evidence>
<evidence type="ECO:0008006" key="7">
    <source>
        <dbReference type="Google" id="ProtNLM"/>
    </source>
</evidence>
<comment type="caution">
    <text evidence="5">The sequence shown here is derived from an EMBL/GenBank/DDBJ whole genome shotgun (WGS) entry which is preliminary data.</text>
</comment>
<feature type="domain" description="Vid27 PH-like" evidence="3">
    <location>
        <begin position="292"/>
        <end position="401"/>
    </location>
</feature>
<dbReference type="InterPro" id="IPR040979">
    <property type="entry name" value="Vid27_N"/>
</dbReference>
<evidence type="ECO:0000259" key="2">
    <source>
        <dbReference type="Pfam" id="PF08553"/>
    </source>
</evidence>
<name>A0ABQ8FM95_9FUNG</name>
<dbReference type="PANTHER" id="PTHR31913">
    <property type="entry name" value="VACUOLAR IMPORT AND DEGRADATION PROTEIN 27"/>
    <property type="match status" value="1"/>
</dbReference>
<feature type="compositionally biased region" description="Acidic residues" evidence="1">
    <location>
        <begin position="441"/>
        <end position="455"/>
    </location>
</feature>
<feature type="compositionally biased region" description="Basic and acidic residues" evidence="1">
    <location>
        <begin position="430"/>
        <end position="440"/>
    </location>
</feature>
<dbReference type="SUPFAM" id="SSF50978">
    <property type="entry name" value="WD40 repeat-like"/>
    <property type="match status" value="1"/>
</dbReference>
<keyword evidence="6" id="KW-1185">Reference proteome</keyword>
<evidence type="ECO:0000313" key="6">
    <source>
        <dbReference type="Proteomes" id="UP001648503"/>
    </source>
</evidence>
<proteinExistence type="predicted"/>
<sequence>MFLLKSLGNIVFGESEGSLIELKAGQLFYLDPSSTKSSRMLMFRDATATVRRTTSKFNYQLVITRVYEEGEAELAADSQDDSDNLDDEHSFLLDSVLQFRAVPRGSTAALSGKQGQNKSQRQLQEKAAGLPSSFIWADTDDETGTCGWEFVPDAAEVNDVSCQLLEEIVYTCMFERVMGKPKSQSTEEELQEYVATIKRLAIESSVGVWEPSPNKTPVKKSVLASSHLRDMGSASSRKAMSTGPSSPATPSPAMIVKAESSTAAKAQPAADDNPFGPSAPRLPFVEIPGGKTLTTVRTDLYLYNMAHMQFELSATKVTASIVETNPFEFKLVVSIKNNPYIVQMVEGSMNPIFNNEHLSFVWVWIDPETSAPVMSWSLKFETEDIEDFTGFMHVFSKCMNEASHQRDFSKLSNSDRDYIMQAFQEDVEMTDSRDDEREAEAAEEDQEEEEYEPENEPTTQANFESAEGDQLDSAHDAKNSLLTVGYKHDRSFVVRGNRIGVFKHTNDNGLEFSTTINNVGTMNGIPFSPRRAMLHDQDSSMLLMNPEDKRKVFRMDLERGKVIEEWKVDDDMEINEIIPDKKYAQLTQEKTVIGINKNAIFRIDPRLSGNKRVESESNVYKTANMFSVASTTGKGELAVASEKGDIRLYNKLNIRAKTLLPGLGDPIIGIDTTEDGKYLLATCSTYLLLIDTEIQGTGNGYQKGMGDKKPTPKRLQLRPEHVAWMGENISFTPARFNTGDSLEKTIVTSTGPYVITWNFRQVKLSRGSKQPEYTIKKYSENVVADNFKYGGDRSIIVALDQNVEMVSQRALQTPTKMLKSRSSIVNSPY</sequence>
<dbReference type="InterPro" id="IPR036322">
    <property type="entry name" value="WD40_repeat_dom_sf"/>
</dbReference>
<dbReference type="PANTHER" id="PTHR31913:SF0">
    <property type="entry name" value="VACUOLAR IMPORT AND DEGRADATION PROTEIN 27"/>
    <property type="match status" value="1"/>
</dbReference>
<evidence type="ECO:0000259" key="3">
    <source>
        <dbReference type="Pfam" id="PF17747"/>
    </source>
</evidence>
<dbReference type="Pfam" id="PF17748">
    <property type="entry name" value="VID27_N"/>
    <property type="match status" value="1"/>
</dbReference>
<evidence type="ECO:0000256" key="1">
    <source>
        <dbReference type="SAM" id="MobiDB-lite"/>
    </source>
</evidence>
<organism evidence="5 6">
    <name type="scientific">Batrachochytrium salamandrivorans</name>
    <dbReference type="NCBI Taxonomy" id="1357716"/>
    <lineage>
        <taxon>Eukaryota</taxon>
        <taxon>Fungi</taxon>
        <taxon>Fungi incertae sedis</taxon>
        <taxon>Chytridiomycota</taxon>
        <taxon>Chytridiomycota incertae sedis</taxon>
        <taxon>Chytridiomycetes</taxon>
        <taxon>Rhizophydiales</taxon>
        <taxon>Rhizophydiales incertae sedis</taxon>
        <taxon>Batrachochytrium</taxon>
    </lineage>
</organism>
<feature type="domain" description="Vid27 N-terminal" evidence="4">
    <location>
        <begin position="1"/>
        <end position="193"/>
    </location>
</feature>
<dbReference type="InterPro" id="IPR040768">
    <property type="entry name" value="Vid27_PH"/>
</dbReference>
<protein>
    <recommendedName>
        <fullName evidence="7">Vacuolar import and degradation protein 27</fullName>
    </recommendedName>
</protein>
<dbReference type="InterPro" id="IPR013863">
    <property type="entry name" value="VID27_C"/>
</dbReference>
<gene>
    <name evidence="5" type="ORF">BASA50_002061</name>
</gene>
<feature type="region of interest" description="Disordered" evidence="1">
    <location>
        <begin position="258"/>
        <end position="282"/>
    </location>
</feature>
<dbReference type="EMBL" id="JAFCIX010000028">
    <property type="protein sequence ID" value="KAH6600677.1"/>
    <property type="molecule type" value="Genomic_DNA"/>
</dbReference>
<dbReference type="Proteomes" id="UP001648503">
    <property type="component" value="Unassembled WGS sequence"/>
</dbReference>